<dbReference type="Gene3D" id="3.40.50.720">
    <property type="entry name" value="NAD(P)-binding Rossmann-like Domain"/>
    <property type="match status" value="1"/>
</dbReference>
<dbReference type="InterPro" id="IPR013154">
    <property type="entry name" value="ADH-like_N"/>
</dbReference>
<dbReference type="Pfam" id="PF13602">
    <property type="entry name" value="ADH_zinc_N_2"/>
    <property type="match status" value="1"/>
</dbReference>
<dbReference type="InterPro" id="IPR002364">
    <property type="entry name" value="Quin_OxRdtase/zeta-crystal_CS"/>
</dbReference>
<dbReference type="GO" id="GO:0016491">
    <property type="term" value="F:oxidoreductase activity"/>
    <property type="evidence" value="ECO:0007669"/>
    <property type="project" value="UniProtKB-KW"/>
</dbReference>
<evidence type="ECO:0000313" key="3">
    <source>
        <dbReference type="EMBL" id="TWG14454.1"/>
    </source>
</evidence>
<dbReference type="InterPro" id="IPR036291">
    <property type="entry name" value="NAD(P)-bd_dom_sf"/>
</dbReference>
<dbReference type="PROSITE" id="PS01162">
    <property type="entry name" value="QOR_ZETA_CRYSTAL"/>
    <property type="match status" value="1"/>
</dbReference>
<dbReference type="RefSeq" id="WP_122980423.1">
    <property type="nucleotide sequence ID" value="NZ_BOMX01000147.1"/>
</dbReference>
<evidence type="ECO:0000259" key="2">
    <source>
        <dbReference type="SMART" id="SM00829"/>
    </source>
</evidence>
<dbReference type="InterPro" id="IPR011032">
    <property type="entry name" value="GroES-like_sf"/>
</dbReference>
<evidence type="ECO:0000313" key="4">
    <source>
        <dbReference type="Proteomes" id="UP000320239"/>
    </source>
</evidence>
<dbReference type="PANTHER" id="PTHR11695:SF294">
    <property type="entry name" value="RETICULON-4-INTERACTING PROTEIN 1, MITOCHONDRIAL"/>
    <property type="match status" value="1"/>
</dbReference>
<dbReference type="Gene3D" id="3.90.180.10">
    <property type="entry name" value="Medium-chain alcohol dehydrogenases, catalytic domain"/>
    <property type="match status" value="1"/>
</dbReference>
<dbReference type="SUPFAM" id="SSF51735">
    <property type="entry name" value="NAD(P)-binding Rossmann-fold domains"/>
    <property type="match status" value="1"/>
</dbReference>
<protein>
    <submittedName>
        <fullName evidence="3">NADPH:quinone reductase-like Zn-dependent oxidoreductase</fullName>
    </submittedName>
</protein>
<keyword evidence="1" id="KW-0560">Oxidoreductase</keyword>
<evidence type="ECO:0000256" key="1">
    <source>
        <dbReference type="ARBA" id="ARBA00023002"/>
    </source>
</evidence>
<dbReference type="InterPro" id="IPR050700">
    <property type="entry name" value="YIM1/Zinc_Alcohol_DH_Fams"/>
</dbReference>
<organism evidence="3 4">
    <name type="scientific">Actinoplanes teichomyceticus</name>
    <dbReference type="NCBI Taxonomy" id="1867"/>
    <lineage>
        <taxon>Bacteria</taxon>
        <taxon>Bacillati</taxon>
        <taxon>Actinomycetota</taxon>
        <taxon>Actinomycetes</taxon>
        <taxon>Micromonosporales</taxon>
        <taxon>Micromonosporaceae</taxon>
        <taxon>Actinoplanes</taxon>
    </lineage>
</organism>
<dbReference type="Proteomes" id="UP000320239">
    <property type="component" value="Unassembled WGS sequence"/>
</dbReference>
<sequence>MRAIVRDSYGPADALELRDVSRPPLGEHDVLVRVRAAAVDPGVWIFMTGRPLAVRLAAGLRRPRVAGLGRDVAGVVAQTGAAVTDLRPGDEVYGTCRTGSLAEYAVARQHRLARKPAGLTFEQAAAVPVSAVTALQSLRAARVGAGHRVLVIGAGGGVGTFAVQLARASGAVVTGVCSGAKAELVRSLGAEHVIDYTRQEITDGGARHDAVIDTAGNRPLPVLRRAVTERGTIALVGGGHMRGRWLGGFQRQLAAPLLSRFGTARVCGVTAREGRQSLEELTPLLESGAVTPVVGRTYPLADAAAAIRELAQGHPTGKIVVVVRGR</sequence>
<dbReference type="GO" id="GO:0008270">
    <property type="term" value="F:zinc ion binding"/>
    <property type="evidence" value="ECO:0007669"/>
    <property type="project" value="InterPro"/>
</dbReference>
<dbReference type="AlphaFoldDB" id="A0A561VS60"/>
<dbReference type="Pfam" id="PF08240">
    <property type="entry name" value="ADH_N"/>
    <property type="match status" value="1"/>
</dbReference>
<dbReference type="CDD" id="cd08267">
    <property type="entry name" value="MDR1"/>
    <property type="match status" value="1"/>
</dbReference>
<keyword evidence="4" id="KW-1185">Reference proteome</keyword>
<comment type="caution">
    <text evidence="3">The sequence shown here is derived from an EMBL/GenBank/DDBJ whole genome shotgun (WGS) entry which is preliminary data.</text>
</comment>
<name>A0A561VS60_ACTTI</name>
<accession>A0A561VS60</accession>
<dbReference type="PANTHER" id="PTHR11695">
    <property type="entry name" value="ALCOHOL DEHYDROGENASE RELATED"/>
    <property type="match status" value="1"/>
</dbReference>
<proteinExistence type="predicted"/>
<gene>
    <name evidence="3" type="ORF">FHX34_104754</name>
</gene>
<dbReference type="OrthoDB" id="3727682at2"/>
<reference evidence="3 4" key="1">
    <citation type="submission" date="2019-06" db="EMBL/GenBank/DDBJ databases">
        <title>Sequencing the genomes of 1000 actinobacteria strains.</title>
        <authorList>
            <person name="Klenk H.-P."/>
        </authorList>
    </citation>
    <scope>NUCLEOTIDE SEQUENCE [LARGE SCALE GENOMIC DNA]</scope>
    <source>
        <strain evidence="3 4">DSM 43866</strain>
    </source>
</reference>
<dbReference type="InterPro" id="IPR020843">
    <property type="entry name" value="ER"/>
</dbReference>
<dbReference type="SMART" id="SM00829">
    <property type="entry name" value="PKS_ER"/>
    <property type="match status" value="1"/>
</dbReference>
<dbReference type="SUPFAM" id="SSF50129">
    <property type="entry name" value="GroES-like"/>
    <property type="match status" value="1"/>
</dbReference>
<feature type="domain" description="Enoyl reductase (ER)" evidence="2">
    <location>
        <begin position="10"/>
        <end position="321"/>
    </location>
</feature>
<dbReference type="EMBL" id="VIWY01000004">
    <property type="protein sequence ID" value="TWG14454.1"/>
    <property type="molecule type" value="Genomic_DNA"/>
</dbReference>